<accession>A0A6G1HIZ4</accession>
<dbReference type="EMBL" id="ML996710">
    <property type="protein sequence ID" value="KAF2395874.1"/>
    <property type="molecule type" value="Genomic_DNA"/>
</dbReference>
<organism evidence="2 3">
    <name type="scientific">Trichodelitschia bisporula</name>
    <dbReference type="NCBI Taxonomy" id="703511"/>
    <lineage>
        <taxon>Eukaryota</taxon>
        <taxon>Fungi</taxon>
        <taxon>Dikarya</taxon>
        <taxon>Ascomycota</taxon>
        <taxon>Pezizomycotina</taxon>
        <taxon>Dothideomycetes</taxon>
        <taxon>Dothideomycetes incertae sedis</taxon>
        <taxon>Phaeotrichales</taxon>
        <taxon>Phaeotrichaceae</taxon>
        <taxon>Trichodelitschia</taxon>
    </lineage>
</organism>
<gene>
    <name evidence="2" type="ORF">EJ06DRAFT_257451</name>
</gene>
<evidence type="ECO:0000313" key="3">
    <source>
        <dbReference type="Proteomes" id="UP000799640"/>
    </source>
</evidence>
<evidence type="ECO:0000256" key="1">
    <source>
        <dbReference type="SAM" id="MobiDB-lite"/>
    </source>
</evidence>
<proteinExistence type="predicted"/>
<reference evidence="2" key="1">
    <citation type="journal article" date="2020" name="Stud. Mycol.">
        <title>101 Dothideomycetes genomes: a test case for predicting lifestyles and emergence of pathogens.</title>
        <authorList>
            <person name="Haridas S."/>
            <person name="Albert R."/>
            <person name="Binder M."/>
            <person name="Bloem J."/>
            <person name="Labutti K."/>
            <person name="Salamov A."/>
            <person name="Andreopoulos B."/>
            <person name="Baker S."/>
            <person name="Barry K."/>
            <person name="Bills G."/>
            <person name="Bluhm B."/>
            <person name="Cannon C."/>
            <person name="Castanera R."/>
            <person name="Culley D."/>
            <person name="Daum C."/>
            <person name="Ezra D."/>
            <person name="Gonzalez J."/>
            <person name="Henrissat B."/>
            <person name="Kuo A."/>
            <person name="Liang C."/>
            <person name="Lipzen A."/>
            <person name="Lutzoni F."/>
            <person name="Magnuson J."/>
            <person name="Mondo S."/>
            <person name="Nolan M."/>
            <person name="Ohm R."/>
            <person name="Pangilinan J."/>
            <person name="Park H.-J."/>
            <person name="Ramirez L."/>
            <person name="Alfaro M."/>
            <person name="Sun H."/>
            <person name="Tritt A."/>
            <person name="Yoshinaga Y."/>
            <person name="Zwiers L.-H."/>
            <person name="Turgeon B."/>
            <person name="Goodwin S."/>
            <person name="Spatafora J."/>
            <person name="Crous P."/>
            <person name="Grigoriev I."/>
        </authorList>
    </citation>
    <scope>NUCLEOTIDE SEQUENCE</scope>
    <source>
        <strain evidence="2">CBS 262.69</strain>
    </source>
</reference>
<dbReference type="AlphaFoldDB" id="A0A6G1HIZ4"/>
<feature type="region of interest" description="Disordered" evidence="1">
    <location>
        <begin position="139"/>
        <end position="170"/>
    </location>
</feature>
<name>A0A6G1HIZ4_9PEZI</name>
<feature type="region of interest" description="Disordered" evidence="1">
    <location>
        <begin position="85"/>
        <end position="107"/>
    </location>
</feature>
<sequence>MAFNKLGVAGDAQTFVTGDRATEVSFRSISRDMQILRNSSCCNIRRSVPLELEVGLHWGQAEGRGGLSEGQSVYTFPEEDYILSDQPPRQLSHSNPHPHPSLRTENIVGPAHSSLTFHARDERPRASPWYLYTAGRTCGSHPHSAPSPMRNSSAASTRLTKGHSAPLPGG</sequence>
<evidence type="ECO:0000313" key="2">
    <source>
        <dbReference type="EMBL" id="KAF2395874.1"/>
    </source>
</evidence>
<feature type="compositionally biased region" description="Polar residues" evidence="1">
    <location>
        <begin position="149"/>
        <end position="159"/>
    </location>
</feature>
<dbReference type="Proteomes" id="UP000799640">
    <property type="component" value="Unassembled WGS sequence"/>
</dbReference>
<keyword evidence="3" id="KW-1185">Reference proteome</keyword>
<protein>
    <submittedName>
        <fullName evidence="2">Uncharacterized protein</fullName>
    </submittedName>
</protein>